<dbReference type="EMBL" id="JABRWO010000004">
    <property type="protein sequence ID" value="MBA2114649.1"/>
    <property type="molecule type" value="Genomic_DNA"/>
</dbReference>
<accession>A0A7V8V494</accession>
<proteinExistence type="predicted"/>
<dbReference type="AlphaFoldDB" id="A0A7V8V494"/>
<protein>
    <submittedName>
        <fullName evidence="1">Uncharacterized protein</fullName>
    </submittedName>
</protein>
<sequence>MGGGLEKESLFQEMLHNTETMIMDNPHSGA</sequence>
<keyword evidence="2" id="KW-1185">Reference proteome</keyword>
<gene>
    <name evidence="1" type="ORF">HOV93_18150</name>
</gene>
<evidence type="ECO:0000313" key="1">
    <source>
        <dbReference type="EMBL" id="MBA2114649.1"/>
    </source>
</evidence>
<reference evidence="1 2" key="1">
    <citation type="submission" date="2020-05" db="EMBL/GenBank/DDBJ databases">
        <title>Bremerella alba sp. nov., a novel planctomycete isolated from the surface of the macroalga Fucus spiralis.</title>
        <authorList>
            <person name="Godinho O."/>
            <person name="Botelho R."/>
            <person name="Albuquerque L."/>
            <person name="Wiegand S."/>
            <person name="Da Costa M.S."/>
            <person name="Lobo-Da-Cunha A."/>
            <person name="Jogler C."/>
            <person name="Lage O.M."/>
        </authorList>
    </citation>
    <scope>NUCLEOTIDE SEQUENCE [LARGE SCALE GENOMIC DNA]</scope>
    <source>
        <strain evidence="1 2">FF15</strain>
    </source>
</reference>
<dbReference type="Proteomes" id="UP000551616">
    <property type="component" value="Unassembled WGS sequence"/>
</dbReference>
<evidence type="ECO:0000313" key="2">
    <source>
        <dbReference type="Proteomes" id="UP000551616"/>
    </source>
</evidence>
<comment type="caution">
    <text evidence="1">The sequence shown here is derived from an EMBL/GenBank/DDBJ whole genome shotgun (WGS) entry which is preliminary data.</text>
</comment>
<organism evidence="1 2">
    <name type="scientific">Bremerella alba</name>
    <dbReference type="NCBI Taxonomy" id="980252"/>
    <lineage>
        <taxon>Bacteria</taxon>
        <taxon>Pseudomonadati</taxon>
        <taxon>Planctomycetota</taxon>
        <taxon>Planctomycetia</taxon>
        <taxon>Pirellulales</taxon>
        <taxon>Pirellulaceae</taxon>
        <taxon>Bremerella</taxon>
    </lineage>
</organism>
<name>A0A7V8V494_9BACT</name>